<sequence length="81" mass="9265">MTKDFVIRPMLTKELSTRDQVYLTDMQNMSSGSIKKWILVYQDHLTKFCIHRALTTKRAAEVALLSKAIADPSSLHKSLQN</sequence>
<evidence type="ECO:0000313" key="1">
    <source>
        <dbReference type="EMBL" id="GFN81864.1"/>
    </source>
</evidence>
<proteinExistence type="predicted"/>
<dbReference type="AlphaFoldDB" id="A0AAV3YH73"/>
<reference evidence="1 2" key="1">
    <citation type="journal article" date="2021" name="Elife">
        <title>Chloroplast acquisition without the gene transfer in kleptoplastic sea slugs, Plakobranchus ocellatus.</title>
        <authorList>
            <person name="Maeda T."/>
            <person name="Takahashi S."/>
            <person name="Yoshida T."/>
            <person name="Shimamura S."/>
            <person name="Takaki Y."/>
            <person name="Nagai Y."/>
            <person name="Toyoda A."/>
            <person name="Suzuki Y."/>
            <person name="Arimoto A."/>
            <person name="Ishii H."/>
            <person name="Satoh N."/>
            <person name="Nishiyama T."/>
            <person name="Hasebe M."/>
            <person name="Maruyama T."/>
            <person name="Minagawa J."/>
            <person name="Obokata J."/>
            <person name="Shigenobu S."/>
        </authorList>
    </citation>
    <scope>NUCLEOTIDE SEQUENCE [LARGE SCALE GENOMIC DNA]</scope>
</reference>
<accession>A0AAV3YH73</accession>
<organism evidence="1 2">
    <name type="scientific">Plakobranchus ocellatus</name>
    <dbReference type="NCBI Taxonomy" id="259542"/>
    <lineage>
        <taxon>Eukaryota</taxon>
        <taxon>Metazoa</taxon>
        <taxon>Spiralia</taxon>
        <taxon>Lophotrochozoa</taxon>
        <taxon>Mollusca</taxon>
        <taxon>Gastropoda</taxon>
        <taxon>Heterobranchia</taxon>
        <taxon>Euthyneura</taxon>
        <taxon>Panpulmonata</taxon>
        <taxon>Sacoglossa</taxon>
        <taxon>Placobranchoidea</taxon>
        <taxon>Plakobranchidae</taxon>
        <taxon>Plakobranchus</taxon>
    </lineage>
</organism>
<dbReference type="Proteomes" id="UP000735302">
    <property type="component" value="Unassembled WGS sequence"/>
</dbReference>
<keyword evidence="2" id="KW-1185">Reference proteome</keyword>
<gene>
    <name evidence="1" type="ORF">PoB_000837000</name>
</gene>
<protein>
    <submittedName>
        <fullName evidence="1">KRAB-A domain-containing protein 2</fullName>
    </submittedName>
</protein>
<dbReference type="EMBL" id="BLXT01000975">
    <property type="protein sequence ID" value="GFN81864.1"/>
    <property type="molecule type" value="Genomic_DNA"/>
</dbReference>
<evidence type="ECO:0000313" key="2">
    <source>
        <dbReference type="Proteomes" id="UP000735302"/>
    </source>
</evidence>
<comment type="caution">
    <text evidence="1">The sequence shown here is derived from an EMBL/GenBank/DDBJ whole genome shotgun (WGS) entry which is preliminary data.</text>
</comment>
<name>A0AAV3YH73_9GAST</name>